<organism evidence="1 2">
    <name type="scientific">Brucella intermedia LMG 3301</name>
    <dbReference type="NCBI Taxonomy" id="641118"/>
    <lineage>
        <taxon>Bacteria</taxon>
        <taxon>Pseudomonadati</taxon>
        <taxon>Pseudomonadota</taxon>
        <taxon>Alphaproteobacteria</taxon>
        <taxon>Hyphomicrobiales</taxon>
        <taxon>Brucellaceae</taxon>
        <taxon>Brucella/Ochrobactrum group</taxon>
        <taxon>Brucella</taxon>
    </lineage>
</organism>
<dbReference type="AlphaFoldDB" id="C4WPY5"/>
<name>C4WPY5_9HYPH</name>
<accession>C4WPY5</accession>
<comment type="caution">
    <text evidence="1">The sequence shown here is derived from an EMBL/GenBank/DDBJ whole genome shotgun (WGS) entry which is preliminary data.</text>
</comment>
<sequence length="49" mass="5219">MHSPQEHPMRILIVGFLTIATFAAPCVYDVFSSEPSSLTTLLAVAGLVS</sequence>
<protein>
    <submittedName>
        <fullName evidence="1">Uncharacterized protein</fullName>
    </submittedName>
</protein>
<dbReference type="HOGENOM" id="CLU_213601_1_0_5"/>
<proteinExistence type="predicted"/>
<dbReference type="EMBL" id="ACQA01000002">
    <property type="protein sequence ID" value="EEQ94328.1"/>
    <property type="molecule type" value="Genomic_DNA"/>
</dbReference>
<reference evidence="1 2" key="1">
    <citation type="submission" date="2009-05" db="EMBL/GenBank/DDBJ databases">
        <authorList>
            <person name="Setubal J.C."/>
            <person name="Boyle S."/>
            <person name="Crasta O.R."/>
            <person name="Gillespie J.J."/>
            <person name="Kenyon R.W."/>
            <person name="Lu J."/>
            <person name="Mane S."/>
            <person name="Nagrani S."/>
            <person name="Shallom J.M."/>
            <person name="Shallom S."/>
            <person name="Shukla M."/>
            <person name="Snyder E.E."/>
            <person name="Sobral B.W."/>
            <person name="Wattam A.R."/>
            <person name="Will R."/>
            <person name="Williams K."/>
            <person name="Yoo H."/>
            <person name="Munk C."/>
            <person name="Tapia R."/>
            <person name="Green L."/>
            <person name="Rogers Y."/>
            <person name="Detter J.C."/>
            <person name="Bruce D."/>
            <person name="Brettin T.S."/>
            <person name="Tsolis R."/>
        </authorList>
    </citation>
    <scope>NUCLEOTIDE SEQUENCE [LARGE SCALE GENOMIC DNA]</scope>
    <source>
        <strain evidence="1 2">LMG 3301</strain>
    </source>
</reference>
<gene>
    <name evidence="1" type="ORF">OINT_2001554</name>
</gene>
<evidence type="ECO:0000313" key="2">
    <source>
        <dbReference type="Proteomes" id="UP000004386"/>
    </source>
</evidence>
<evidence type="ECO:0000313" key="1">
    <source>
        <dbReference type="EMBL" id="EEQ94328.1"/>
    </source>
</evidence>
<dbReference type="Proteomes" id="UP000004386">
    <property type="component" value="Unassembled WGS sequence"/>
</dbReference>